<keyword evidence="9" id="KW-1185">Reference proteome</keyword>
<feature type="transmembrane region" description="Helical" evidence="7">
    <location>
        <begin position="113"/>
        <end position="131"/>
    </location>
</feature>
<feature type="transmembrane region" description="Helical" evidence="7">
    <location>
        <begin position="343"/>
        <end position="362"/>
    </location>
</feature>
<comment type="caution">
    <text evidence="8">The sequence shown here is derived from an EMBL/GenBank/DDBJ whole genome shotgun (WGS) entry which is preliminary data.</text>
</comment>
<dbReference type="Gene3D" id="1.20.1250.20">
    <property type="entry name" value="MFS general substrate transporter like domains"/>
    <property type="match status" value="1"/>
</dbReference>
<dbReference type="InterPro" id="IPR036259">
    <property type="entry name" value="MFS_trans_sf"/>
</dbReference>
<evidence type="ECO:0000256" key="5">
    <source>
        <dbReference type="ARBA" id="ARBA00023136"/>
    </source>
</evidence>
<gene>
    <name evidence="8" type="ORF">CSOL1703_00008464</name>
</gene>
<dbReference type="EMBL" id="CABFOC020000082">
    <property type="protein sequence ID" value="CAH0057987.1"/>
    <property type="molecule type" value="Genomic_DNA"/>
</dbReference>
<dbReference type="Proteomes" id="UP000775872">
    <property type="component" value="Unassembled WGS sequence"/>
</dbReference>
<feature type="transmembrane region" description="Helical" evidence="7">
    <location>
        <begin position="173"/>
        <end position="192"/>
    </location>
</feature>
<dbReference type="PANTHER" id="PTHR43791">
    <property type="entry name" value="PERMEASE-RELATED"/>
    <property type="match status" value="1"/>
</dbReference>
<accession>A0A9N9ZM53</accession>
<evidence type="ECO:0000313" key="9">
    <source>
        <dbReference type="Proteomes" id="UP000775872"/>
    </source>
</evidence>
<evidence type="ECO:0000256" key="6">
    <source>
        <dbReference type="SAM" id="MobiDB-lite"/>
    </source>
</evidence>
<sequence>MADPSKQPDISKASETTKVPAAEHEDDGISPEVNLKTIHRHEDGDIALDFAAQLDAGYEVLPEVERRVRHKIDFILLPLISCTATLSFLDKVSNNYANNYGLSKALHMEGDQFSWSASVFYFAFLVWQPAVSYMNQHYPLGRTISLNCMAWGLILLGQGFVKNYTGFVVLRFFQGLFEACVLPTLQMMCSIWWTREEQSLRTAFWFNSIAGILGGLFAYAIGQWHVQSGFERYQYLYITYGSFTVAWGVMLYFVLPDSPVTAWFLNHEEKLTAIARIKRNQTGMINRHFNRSQAIEAIKDPKTWFFVFFAFVSNLVNGSLNAFSTAIISGFGFTPLSTTLLSMPWGVVSTLSNILVGLCISFTEGKRLFYMAGVILIPLIGISIQFALVGGPRGVLLFAYYLTGPYNVPYVMLLAIISSNTAGTTKKVVTSSFVWIAYCAGNIAGPFFFKPSEAPYYRMGIGVVLGSFTLQCLLSLGFSVYLRMLNNIKEQQVREASDHQEDSAAHAFADLTDNENEQFRYVY</sequence>
<dbReference type="SUPFAM" id="SSF103473">
    <property type="entry name" value="MFS general substrate transporter"/>
    <property type="match status" value="1"/>
</dbReference>
<feature type="transmembrane region" description="Helical" evidence="7">
    <location>
        <begin position="74"/>
        <end position="93"/>
    </location>
</feature>
<organism evidence="8 9">
    <name type="scientific">Clonostachys solani</name>
    <dbReference type="NCBI Taxonomy" id="160281"/>
    <lineage>
        <taxon>Eukaryota</taxon>
        <taxon>Fungi</taxon>
        <taxon>Dikarya</taxon>
        <taxon>Ascomycota</taxon>
        <taxon>Pezizomycotina</taxon>
        <taxon>Sordariomycetes</taxon>
        <taxon>Hypocreomycetidae</taxon>
        <taxon>Hypocreales</taxon>
        <taxon>Bionectriaceae</taxon>
        <taxon>Clonostachys</taxon>
    </lineage>
</organism>
<evidence type="ECO:0000256" key="2">
    <source>
        <dbReference type="ARBA" id="ARBA00022448"/>
    </source>
</evidence>
<feature type="transmembrane region" description="Helical" evidence="7">
    <location>
        <begin position="395"/>
        <end position="416"/>
    </location>
</feature>
<evidence type="ECO:0008006" key="10">
    <source>
        <dbReference type="Google" id="ProtNLM"/>
    </source>
</evidence>
<dbReference type="OrthoDB" id="6730379at2759"/>
<proteinExistence type="predicted"/>
<keyword evidence="3 7" id="KW-0812">Transmembrane</keyword>
<dbReference type="GO" id="GO:0016020">
    <property type="term" value="C:membrane"/>
    <property type="evidence" value="ECO:0007669"/>
    <property type="project" value="UniProtKB-SubCell"/>
</dbReference>
<feature type="transmembrane region" description="Helical" evidence="7">
    <location>
        <begin position="369"/>
        <end position="389"/>
    </location>
</feature>
<feature type="transmembrane region" description="Helical" evidence="7">
    <location>
        <begin position="204"/>
        <end position="222"/>
    </location>
</feature>
<reference evidence="8" key="1">
    <citation type="submission" date="2021-10" db="EMBL/GenBank/DDBJ databases">
        <authorList>
            <person name="Piombo E."/>
        </authorList>
    </citation>
    <scope>NUCLEOTIDE SEQUENCE</scope>
</reference>
<name>A0A9N9ZM53_9HYPO</name>
<feature type="transmembrane region" description="Helical" evidence="7">
    <location>
        <begin position="428"/>
        <end position="449"/>
    </location>
</feature>
<feature type="region of interest" description="Disordered" evidence="6">
    <location>
        <begin position="1"/>
        <end position="32"/>
    </location>
</feature>
<protein>
    <recommendedName>
        <fullName evidence="10">Allantoate permease</fullName>
    </recommendedName>
</protein>
<evidence type="ECO:0000313" key="8">
    <source>
        <dbReference type="EMBL" id="CAH0057987.1"/>
    </source>
</evidence>
<dbReference type="PANTHER" id="PTHR43791:SF97">
    <property type="entry name" value="ALLANTOATE TRANSPORTER, PUTATIVE (AFU_ORTHOLOGUE AFUA_1G14700)-RELATED"/>
    <property type="match status" value="1"/>
</dbReference>
<dbReference type="InterPro" id="IPR011701">
    <property type="entry name" value="MFS"/>
</dbReference>
<comment type="subcellular location">
    <subcellularLocation>
        <location evidence="1">Membrane</location>
        <topology evidence="1">Multi-pass membrane protein</topology>
    </subcellularLocation>
</comment>
<evidence type="ECO:0000256" key="3">
    <source>
        <dbReference type="ARBA" id="ARBA00022692"/>
    </source>
</evidence>
<keyword evidence="2" id="KW-0813">Transport</keyword>
<feature type="transmembrane region" description="Helical" evidence="7">
    <location>
        <begin position="143"/>
        <end position="161"/>
    </location>
</feature>
<keyword evidence="4 7" id="KW-1133">Transmembrane helix</keyword>
<dbReference type="Pfam" id="PF07690">
    <property type="entry name" value="MFS_1"/>
    <property type="match status" value="1"/>
</dbReference>
<feature type="transmembrane region" description="Helical" evidence="7">
    <location>
        <begin position="234"/>
        <end position="255"/>
    </location>
</feature>
<feature type="transmembrane region" description="Helical" evidence="7">
    <location>
        <begin position="304"/>
        <end position="331"/>
    </location>
</feature>
<evidence type="ECO:0000256" key="1">
    <source>
        <dbReference type="ARBA" id="ARBA00004141"/>
    </source>
</evidence>
<evidence type="ECO:0000256" key="4">
    <source>
        <dbReference type="ARBA" id="ARBA00022989"/>
    </source>
</evidence>
<keyword evidence="5 7" id="KW-0472">Membrane</keyword>
<dbReference type="GO" id="GO:0022857">
    <property type="term" value="F:transmembrane transporter activity"/>
    <property type="evidence" value="ECO:0007669"/>
    <property type="project" value="InterPro"/>
</dbReference>
<dbReference type="AlphaFoldDB" id="A0A9N9ZM53"/>
<feature type="transmembrane region" description="Helical" evidence="7">
    <location>
        <begin position="461"/>
        <end position="482"/>
    </location>
</feature>
<evidence type="ECO:0000256" key="7">
    <source>
        <dbReference type="SAM" id="Phobius"/>
    </source>
</evidence>